<dbReference type="EMBL" id="MT631009">
    <property type="protein sequence ID" value="QNO44746.1"/>
    <property type="molecule type" value="Genomic_DNA"/>
</dbReference>
<protein>
    <recommendedName>
        <fullName evidence="3">ArsR family transcriptional regulator</fullName>
    </recommendedName>
</protein>
<dbReference type="InterPro" id="IPR014517">
    <property type="entry name" value="ArsR_tscrpt_regulator"/>
</dbReference>
<accession>A0A7G9Y9R2</accession>
<name>A0A7G9Y9R2_9EURY</name>
<sequence>MTTQMGKRTKLVNDPSDLVPLLRTFGSGVHKSVFDELSEGWMTEQELAESIGTDVKPSLEILRKSGLIESQWRMPEPGKTPDKEYTVSYSKLHANFQCSIKDMSDLIMITFKTDGELADMIESIEEEVSKGNRSMAGLSRVFDLSSTFIRGIARRSDKLVVKGQRLELVKTGDR</sequence>
<evidence type="ECO:0008006" key="3">
    <source>
        <dbReference type="Google" id="ProtNLM"/>
    </source>
</evidence>
<dbReference type="Pfam" id="PF09824">
    <property type="entry name" value="ArsR"/>
    <property type="match status" value="1"/>
</dbReference>
<evidence type="ECO:0000313" key="2">
    <source>
        <dbReference type="EMBL" id="QNO44746.1"/>
    </source>
</evidence>
<dbReference type="EMBL" id="MT630941">
    <property type="protein sequence ID" value="QNO44247.1"/>
    <property type="molecule type" value="Genomic_DNA"/>
</dbReference>
<organism evidence="2">
    <name type="scientific">Candidatus Methanogaster sp. ANME-2c ERB4</name>
    <dbReference type="NCBI Taxonomy" id="2759911"/>
    <lineage>
        <taxon>Archaea</taxon>
        <taxon>Methanobacteriati</taxon>
        <taxon>Methanobacteriota</taxon>
        <taxon>Stenosarchaea group</taxon>
        <taxon>Methanomicrobia</taxon>
        <taxon>Methanosarcinales</taxon>
        <taxon>ANME-2 cluster</taxon>
        <taxon>Candidatus Methanogasteraceae</taxon>
        <taxon>Candidatus Methanogaster</taxon>
    </lineage>
</organism>
<evidence type="ECO:0000313" key="1">
    <source>
        <dbReference type="EMBL" id="QNO44247.1"/>
    </source>
</evidence>
<gene>
    <name evidence="1" type="ORF">CFLLBDDB_00003</name>
    <name evidence="2" type="ORF">KLGCGMKP_00008</name>
</gene>
<dbReference type="PIRSF" id="PIRSF022057">
    <property type="entry name" value="UCP022057"/>
    <property type="match status" value="1"/>
</dbReference>
<dbReference type="AlphaFoldDB" id="A0A7G9Y9R2"/>
<reference evidence="2" key="1">
    <citation type="submission" date="2020-06" db="EMBL/GenBank/DDBJ databases">
        <title>Unique genomic features of the anaerobic methanotrophic archaea.</title>
        <authorList>
            <person name="Chadwick G.L."/>
            <person name="Skennerton C.T."/>
            <person name="Laso-Perez R."/>
            <person name="Leu A.O."/>
            <person name="Speth D.R."/>
            <person name="Yu H."/>
            <person name="Morgan-Lang C."/>
            <person name="Hatzenpichler R."/>
            <person name="Goudeau D."/>
            <person name="Malmstrom R."/>
            <person name="Brazelton W.J."/>
            <person name="Woyke T."/>
            <person name="Hallam S.J."/>
            <person name="Tyson G.W."/>
            <person name="Wegener G."/>
            <person name="Boetius A."/>
            <person name="Orphan V."/>
        </authorList>
    </citation>
    <scope>NUCLEOTIDE SEQUENCE</scope>
</reference>
<proteinExistence type="predicted"/>